<dbReference type="EMBL" id="VSSQ01034422">
    <property type="protein sequence ID" value="MPM86363.1"/>
    <property type="molecule type" value="Genomic_DNA"/>
</dbReference>
<protein>
    <submittedName>
        <fullName evidence="2">Uncharacterized protein</fullName>
    </submittedName>
</protein>
<evidence type="ECO:0000256" key="1">
    <source>
        <dbReference type="SAM" id="MobiDB-lite"/>
    </source>
</evidence>
<name>A0A645DBP0_9ZZZZ</name>
<feature type="region of interest" description="Disordered" evidence="1">
    <location>
        <begin position="69"/>
        <end position="88"/>
    </location>
</feature>
<organism evidence="2">
    <name type="scientific">bioreactor metagenome</name>
    <dbReference type="NCBI Taxonomy" id="1076179"/>
    <lineage>
        <taxon>unclassified sequences</taxon>
        <taxon>metagenomes</taxon>
        <taxon>ecological metagenomes</taxon>
    </lineage>
</organism>
<accession>A0A645DBP0</accession>
<reference evidence="2" key="1">
    <citation type="submission" date="2019-08" db="EMBL/GenBank/DDBJ databases">
        <authorList>
            <person name="Kucharzyk K."/>
            <person name="Murdoch R.W."/>
            <person name="Higgins S."/>
            <person name="Loffler F."/>
        </authorList>
    </citation>
    <scope>NUCLEOTIDE SEQUENCE</scope>
</reference>
<evidence type="ECO:0000313" key="2">
    <source>
        <dbReference type="EMBL" id="MPM86363.1"/>
    </source>
</evidence>
<proteinExistence type="predicted"/>
<sequence>MRREVQLVHGPLHALLSISGQGSRVVKVAADGGNRNARQAGNITDRRGGLGSCHKNVTGYSNRLHYSRLKLGLSSRKKREKGRNSGNS</sequence>
<comment type="caution">
    <text evidence="2">The sequence shown here is derived from an EMBL/GenBank/DDBJ whole genome shotgun (WGS) entry which is preliminary data.</text>
</comment>
<dbReference type="AlphaFoldDB" id="A0A645DBP0"/>
<gene>
    <name evidence="2" type="ORF">SDC9_133452</name>
</gene>